<dbReference type="GO" id="GO:0016740">
    <property type="term" value="F:transferase activity"/>
    <property type="evidence" value="ECO:0007669"/>
    <property type="project" value="UniProtKB-KW"/>
</dbReference>
<keyword evidence="11" id="KW-0808">Transferase</keyword>
<evidence type="ECO:0000256" key="9">
    <source>
        <dbReference type="ARBA" id="ARBA00022842"/>
    </source>
</evidence>
<evidence type="ECO:0000256" key="4">
    <source>
        <dbReference type="ARBA" id="ARBA00022490"/>
    </source>
</evidence>
<name>A0A2K8NXV2_9MOLU</name>
<keyword evidence="6" id="KW-0479">Metal-binding</keyword>
<keyword evidence="4" id="KW-0963">Cytoplasm</keyword>
<keyword evidence="8" id="KW-0067">ATP-binding</keyword>
<dbReference type="NCBIfam" id="TIGR00150">
    <property type="entry name" value="T6A_YjeE"/>
    <property type="match status" value="1"/>
</dbReference>
<dbReference type="RefSeq" id="WP_025734840.1">
    <property type="nucleotide sequence ID" value="NZ_CP024963.1"/>
</dbReference>
<keyword evidence="5" id="KW-0819">tRNA processing</keyword>
<dbReference type="Proteomes" id="UP000232063">
    <property type="component" value="Chromosome"/>
</dbReference>
<comment type="subcellular location">
    <subcellularLocation>
        <location evidence="1">Cytoplasm</location>
    </subcellularLocation>
</comment>
<evidence type="ECO:0000256" key="3">
    <source>
        <dbReference type="ARBA" id="ARBA00019010"/>
    </source>
</evidence>
<evidence type="ECO:0000256" key="1">
    <source>
        <dbReference type="ARBA" id="ARBA00004496"/>
    </source>
</evidence>
<comment type="similarity">
    <text evidence="2">Belongs to the TsaE family.</text>
</comment>
<dbReference type="GO" id="GO:0046872">
    <property type="term" value="F:metal ion binding"/>
    <property type="evidence" value="ECO:0007669"/>
    <property type="project" value="UniProtKB-KW"/>
</dbReference>
<evidence type="ECO:0000256" key="10">
    <source>
        <dbReference type="ARBA" id="ARBA00032441"/>
    </source>
</evidence>
<dbReference type="GO" id="GO:0005737">
    <property type="term" value="C:cytoplasm"/>
    <property type="evidence" value="ECO:0007669"/>
    <property type="project" value="UniProtKB-SubCell"/>
</dbReference>
<evidence type="ECO:0000256" key="7">
    <source>
        <dbReference type="ARBA" id="ARBA00022741"/>
    </source>
</evidence>
<dbReference type="PANTHER" id="PTHR33540:SF2">
    <property type="entry name" value="TRNA THREONYLCARBAMOYLADENOSINE BIOSYNTHESIS PROTEIN TSAE"/>
    <property type="match status" value="1"/>
</dbReference>
<sequence>MHKTRILNNLKATSDFAKEIVELILKADKPLYLLLSGDLGAGKTTFTKQLLLNLGVKQNVTSPTFVIMNQYQVNDLVINHMDAYRLDKTSDVEMYFDEFDEAINIIEWPGNLNVDWTNFKTIKLCFKIIDEDTRQVEVN</sequence>
<dbReference type="OrthoDB" id="9815896at2"/>
<evidence type="ECO:0000313" key="12">
    <source>
        <dbReference type="Proteomes" id="UP000232063"/>
    </source>
</evidence>
<keyword evidence="9" id="KW-0460">Magnesium</keyword>
<evidence type="ECO:0000313" key="11">
    <source>
        <dbReference type="EMBL" id="ATZ17581.1"/>
    </source>
</evidence>
<dbReference type="Gene3D" id="3.40.50.300">
    <property type="entry name" value="P-loop containing nucleotide triphosphate hydrolases"/>
    <property type="match status" value="1"/>
</dbReference>
<accession>A0A2K8NXV2</accession>
<evidence type="ECO:0000256" key="6">
    <source>
        <dbReference type="ARBA" id="ARBA00022723"/>
    </source>
</evidence>
<organism evidence="11 12">
    <name type="scientific">Williamsoniiplasma luminosum</name>
    <dbReference type="NCBI Taxonomy" id="214888"/>
    <lineage>
        <taxon>Bacteria</taxon>
        <taxon>Bacillati</taxon>
        <taxon>Mycoplasmatota</taxon>
        <taxon>Mollicutes</taxon>
        <taxon>Entomoplasmatales</taxon>
        <taxon>Williamsoniiplasma</taxon>
    </lineage>
</organism>
<dbReference type="EMBL" id="CP024963">
    <property type="protein sequence ID" value="ATZ17581.1"/>
    <property type="molecule type" value="Genomic_DNA"/>
</dbReference>
<proteinExistence type="inferred from homology"/>
<evidence type="ECO:0000256" key="2">
    <source>
        <dbReference type="ARBA" id="ARBA00007599"/>
    </source>
</evidence>
<dbReference type="SUPFAM" id="SSF52540">
    <property type="entry name" value="P-loop containing nucleoside triphosphate hydrolases"/>
    <property type="match status" value="1"/>
</dbReference>
<keyword evidence="12" id="KW-1185">Reference proteome</keyword>
<dbReference type="AlphaFoldDB" id="A0A2K8NXV2"/>
<gene>
    <name evidence="11" type="primary">tsaE</name>
    <name evidence="11" type="ORF">ELUMI_v1c08600</name>
</gene>
<evidence type="ECO:0000256" key="8">
    <source>
        <dbReference type="ARBA" id="ARBA00022840"/>
    </source>
</evidence>
<reference evidence="11 12" key="1">
    <citation type="submission" date="2017-11" db="EMBL/GenBank/DDBJ databases">
        <title>Genome sequence of Entomoplasma luminosum PIMN-1 (ATCC 49195).</title>
        <authorList>
            <person name="Lo W.-S."/>
            <person name="Gasparich G.E."/>
            <person name="Kuo C.-H."/>
        </authorList>
    </citation>
    <scope>NUCLEOTIDE SEQUENCE [LARGE SCALE GENOMIC DNA]</scope>
    <source>
        <strain evidence="11 12">PIMN-1</strain>
    </source>
</reference>
<dbReference type="Pfam" id="PF02367">
    <property type="entry name" value="TsaE"/>
    <property type="match status" value="1"/>
</dbReference>
<dbReference type="InterPro" id="IPR003442">
    <property type="entry name" value="T6A_TsaE"/>
</dbReference>
<dbReference type="GO" id="GO:0005524">
    <property type="term" value="F:ATP binding"/>
    <property type="evidence" value="ECO:0007669"/>
    <property type="project" value="UniProtKB-KW"/>
</dbReference>
<dbReference type="PANTHER" id="PTHR33540">
    <property type="entry name" value="TRNA THREONYLCARBAMOYLADENOSINE BIOSYNTHESIS PROTEIN TSAE"/>
    <property type="match status" value="1"/>
</dbReference>
<evidence type="ECO:0000256" key="5">
    <source>
        <dbReference type="ARBA" id="ARBA00022694"/>
    </source>
</evidence>
<dbReference type="InterPro" id="IPR027417">
    <property type="entry name" value="P-loop_NTPase"/>
</dbReference>
<dbReference type="KEGG" id="elj:ELUMI_v1c08600"/>
<keyword evidence="7" id="KW-0547">Nucleotide-binding</keyword>
<protein>
    <recommendedName>
        <fullName evidence="3">tRNA threonylcarbamoyladenosine biosynthesis protein TsaE</fullName>
    </recommendedName>
    <alternativeName>
        <fullName evidence="10">t(6)A37 threonylcarbamoyladenosine biosynthesis protein TsaE</fullName>
    </alternativeName>
</protein>
<dbReference type="GO" id="GO:0002949">
    <property type="term" value="P:tRNA threonylcarbamoyladenosine modification"/>
    <property type="evidence" value="ECO:0007669"/>
    <property type="project" value="InterPro"/>
</dbReference>